<reference evidence="2 3" key="1">
    <citation type="journal article" date="2014" name="Int. J. Syst. Evol. Microbiol.">
        <title>Phaeodactylibacter xiamenensis gen. nov., sp. nov., a member of the family Saprospiraceae isolated from the marine alga Phaeodactylum tricornutum.</title>
        <authorList>
            <person name="Chen Z.Jr."/>
            <person name="Lei X."/>
            <person name="Lai Q."/>
            <person name="Li Y."/>
            <person name="Zhang B."/>
            <person name="Zhang J."/>
            <person name="Zhang H."/>
            <person name="Yang L."/>
            <person name="Zheng W."/>
            <person name="Tian Y."/>
            <person name="Yu Z."/>
            <person name="Xu H.Jr."/>
            <person name="Zheng T."/>
        </authorList>
    </citation>
    <scope>NUCLEOTIDE SEQUENCE [LARGE SCALE GENOMIC DNA]</scope>
    <source>
        <strain evidence="2 3">KD52</strain>
    </source>
</reference>
<dbReference type="InterPro" id="IPR025366">
    <property type="entry name" value="DUF4270"/>
</dbReference>
<protein>
    <recommendedName>
        <fullName evidence="4">DUF4270 domain-containing protein</fullName>
    </recommendedName>
</protein>
<feature type="signal peptide" evidence="1">
    <location>
        <begin position="1"/>
        <end position="22"/>
    </location>
</feature>
<evidence type="ECO:0000313" key="2">
    <source>
        <dbReference type="EMBL" id="KGE89193.1"/>
    </source>
</evidence>
<proteinExistence type="predicted"/>
<name>A0A098SC13_9BACT</name>
<sequence length="477" mass="53170">MKRNIFWGLGALLAIMLINACSDPTLVGGGLLDEDRAEVGFTDTFTLQVATELSDPLMTYSPFPVLQADRFLFGDFRDPVFGQAKSTINVQLVPPRTNSAPVFHPNFADITGVDSVVLILPYTSGGFYGKTEGETFGIRVTELTEVFNEDREYFSDHEAGIASAPLAEIEFVATLDSIPYINYLDNNSLAEPAEADTVSFPHLRVPLPTVWADSLISFYLADTTVFDESNRFLERFPGFQLEPTMPTAGMLAFTLQSIRAGVHIYYRDSTDSPRDYQLFFENDQLDPIVQFATFEHNYEDTDAMPLLENGEENDSLLFVQGMAGLRSKIKLPDLSVFENVAINQAFLDFYVARGESLDTANYPLVRQIAVKAENDAGEEVFISDMIVADNAQIPFASGFGGVPEFIESKGAIRYRMAISTYLQEVLEGRMSNEFYLIPIENNDLTDAKRSEVAERVLFYGGEHPQFPVTLSVTFTRL</sequence>
<evidence type="ECO:0000313" key="3">
    <source>
        <dbReference type="Proteomes" id="UP000029736"/>
    </source>
</evidence>
<evidence type="ECO:0008006" key="4">
    <source>
        <dbReference type="Google" id="ProtNLM"/>
    </source>
</evidence>
<organism evidence="2 3">
    <name type="scientific">Phaeodactylibacter xiamenensis</name>
    <dbReference type="NCBI Taxonomy" id="1524460"/>
    <lineage>
        <taxon>Bacteria</taxon>
        <taxon>Pseudomonadati</taxon>
        <taxon>Bacteroidota</taxon>
        <taxon>Saprospiria</taxon>
        <taxon>Saprospirales</taxon>
        <taxon>Haliscomenobacteraceae</taxon>
        <taxon>Phaeodactylibacter</taxon>
    </lineage>
</organism>
<accession>A0A098SC13</accession>
<keyword evidence="3" id="KW-1185">Reference proteome</keyword>
<gene>
    <name evidence="2" type="ORF">IX84_05405</name>
</gene>
<feature type="chain" id="PRO_5001940124" description="DUF4270 domain-containing protein" evidence="1">
    <location>
        <begin position="23"/>
        <end position="477"/>
    </location>
</feature>
<keyword evidence="1" id="KW-0732">Signal</keyword>
<dbReference type="STRING" id="1524460.IX84_05405"/>
<dbReference type="RefSeq" id="WP_044217110.1">
    <property type="nucleotide sequence ID" value="NZ_JBKAGJ010000001.1"/>
</dbReference>
<dbReference type="Pfam" id="PF14092">
    <property type="entry name" value="DUF4270"/>
    <property type="match status" value="1"/>
</dbReference>
<dbReference type="Proteomes" id="UP000029736">
    <property type="component" value="Unassembled WGS sequence"/>
</dbReference>
<dbReference type="AlphaFoldDB" id="A0A098SC13"/>
<dbReference type="EMBL" id="JPOS01000012">
    <property type="protein sequence ID" value="KGE89193.1"/>
    <property type="molecule type" value="Genomic_DNA"/>
</dbReference>
<comment type="caution">
    <text evidence="2">The sequence shown here is derived from an EMBL/GenBank/DDBJ whole genome shotgun (WGS) entry which is preliminary data.</text>
</comment>
<dbReference type="OrthoDB" id="1466062at2"/>
<evidence type="ECO:0000256" key="1">
    <source>
        <dbReference type="SAM" id="SignalP"/>
    </source>
</evidence>